<feature type="domain" description="Tail sheath protein subtilisin-like" evidence="2">
    <location>
        <begin position="185"/>
        <end position="327"/>
    </location>
</feature>
<dbReference type="Gene3D" id="2.60.40.4290">
    <property type="match status" value="1"/>
</dbReference>
<dbReference type="Gene3D" id="3.30.360.90">
    <property type="match status" value="1"/>
</dbReference>
<comment type="caution">
    <text evidence="6">The sequence shown here is derived from an EMBL/GenBank/DDBJ whole genome shotgun (WGS) entry which is preliminary data.</text>
</comment>
<dbReference type="STRING" id="467210.HMPREF1866_02334"/>
<dbReference type="OrthoDB" id="89060at2"/>
<dbReference type="InterPro" id="IPR054564">
    <property type="entry name" value="Gp18_domIII_N"/>
</dbReference>
<organism evidence="6 7">
    <name type="scientific">Lachnoanaerobaculum saburreum</name>
    <dbReference type="NCBI Taxonomy" id="467210"/>
    <lineage>
        <taxon>Bacteria</taxon>
        <taxon>Bacillati</taxon>
        <taxon>Bacillota</taxon>
        <taxon>Clostridia</taxon>
        <taxon>Lachnospirales</taxon>
        <taxon>Lachnospiraceae</taxon>
        <taxon>Lachnoanaerobaculum</taxon>
    </lineage>
</organism>
<accession>A0A133ZGB4</accession>
<dbReference type="InterPro" id="IPR020287">
    <property type="entry name" value="Tail_sheath_C"/>
</dbReference>
<dbReference type="Proteomes" id="UP000070394">
    <property type="component" value="Unassembled WGS sequence"/>
</dbReference>
<gene>
    <name evidence="6" type="ORF">HMPREF1866_02334</name>
</gene>
<sequence length="436" mass="47712">MALGGGIWTRQDKVLPGAYTVFSNAKKASAALSIRGIVALPIALDFGETGKVFEVSREDFMTKSKELFGYRVDDNRMRNLREVFLHATKVLVYRLVSADATAASNTLATAKYVGKRGNDIKIVVGANVDKPSAFDVSTYLDNALVDTQTVDNMAGLKDNAYVTFKSSATLSATAGMPLSGGTDGGNLTGEIYTKALESFEAYSFNILCCPVIDSTITKLFVAYTKRLRDEVGSKFQTVVYKSDSDYEGIISINNDVVGTDKNSLVYWVSGAEAGCEVNKSLTNAVYDGEYEVVTDYKQSQLETAIKQGKFTLHNVNGDVRVLEDINSFVSFKVDKDSMFSSNQTIRVIDQIANDIAALFNTRYLGVVPNDNAGRISLWNDICKIHQELEKLRAIESFDTKSVEVVQGDDKKSVLCTINGIDIINAMTKLYLNVIIA</sequence>
<dbReference type="Pfam" id="PF17481">
    <property type="entry name" value="Phage_sheath_domII"/>
    <property type="match status" value="1"/>
</dbReference>
<comment type="similarity">
    <text evidence="1">Belongs to the myoviridae tail sheath protein family.</text>
</comment>
<dbReference type="PATRIC" id="fig|467210.3.peg.2312"/>
<dbReference type="RefSeq" id="WP_060931929.1">
    <property type="nucleotide sequence ID" value="NZ_KQ959842.1"/>
</dbReference>
<evidence type="ECO:0000259" key="5">
    <source>
        <dbReference type="Pfam" id="PF22671"/>
    </source>
</evidence>
<feature type="domain" description="Tail sheath protein C-terminal" evidence="4">
    <location>
        <begin position="334"/>
        <end position="434"/>
    </location>
</feature>
<dbReference type="InterPro" id="IPR035089">
    <property type="entry name" value="Phage_sheath_subtilisin"/>
</dbReference>
<evidence type="ECO:0000256" key="1">
    <source>
        <dbReference type="ARBA" id="ARBA00008005"/>
    </source>
</evidence>
<dbReference type="EMBL" id="LSDA01000126">
    <property type="protein sequence ID" value="KXB54482.1"/>
    <property type="molecule type" value="Genomic_DNA"/>
</dbReference>
<dbReference type="Gene3D" id="3.40.50.11790">
    <property type="match status" value="1"/>
</dbReference>
<evidence type="ECO:0000313" key="7">
    <source>
        <dbReference type="Proteomes" id="UP000070394"/>
    </source>
</evidence>
<feature type="domain" description="Phage tail sheath protein-like beta-sandwich" evidence="3">
    <location>
        <begin position="100"/>
        <end position="183"/>
    </location>
</feature>
<dbReference type="Gene3D" id="3.30.1370.220">
    <property type="match status" value="1"/>
</dbReference>
<evidence type="ECO:0000259" key="4">
    <source>
        <dbReference type="Pfam" id="PF17482"/>
    </source>
</evidence>
<evidence type="ECO:0000313" key="6">
    <source>
        <dbReference type="EMBL" id="KXB54482.1"/>
    </source>
</evidence>
<keyword evidence="7" id="KW-1185">Reference proteome</keyword>
<reference evidence="7" key="1">
    <citation type="submission" date="2016-01" db="EMBL/GenBank/DDBJ databases">
        <authorList>
            <person name="Mitreva M."/>
            <person name="Pepin K.H."/>
            <person name="Mihindukulasuriya K.A."/>
            <person name="Fulton R."/>
            <person name="Fronick C."/>
            <person name="O'Laughlin M."/>
            <person name="Miner T."/>
            <person name="Herter B."/>
            <person name="Rosa B.A."/>
            <person name="Cordes M."/>
            <person name="Tomlinson C."/>
            <person name="Wollam A."/>
            <person name="Palsikar V.B."/>
            <person name="Mardis E.R."/>
            <person name="Wilson R.K."/>
        </authorList>
    </citation>
    <scope>NUCLEOTIDE SEQUENCE [LARGE SCALE GENOMIC DNA]</scope>
    <source>
        <strain evidence="7">DNF00896</strain>
    </source>
</reference>
<evidence type="ECO:0008006" key="8">
    <source>
        <dbReference type="Google" id="ProtNLM"/>
    </source>
</evidence>
<dbReference type="Pfam" id="PF04984">
    <property type="entry name" value="Phage_sheath_1"/>
    <property type="match status" value="1"/>
</dbReference>
<dbReference type="AlphaFoldDB" id="A0A133ZGB4"/>
<dbReference type="Pfam" id="PF17482">
    <property type="entry name" value="Phage_sheath_1C"/>
    <property type="match status" value="1"/>
</dbReference>
<proteinExistence type="inferred from homology"/>
<protein>
    <recommendedName>
        <fullName evidence="8">Phage tail sheath protein</fullName>
    </recommendedName>
</protein>
<dbReference type="InterPro" id="IPR035326">
    <property type="entry name" value="Beta_sandwich_Seath"/>
</dbReference>
<dbReference type="Pfam" id="PF22671">
    <property type="entry name" value="Gp18_domIII_N"/>
    <property type="match status" value="1"/>
</dbReference>
<evidence type="ECO:0000259" key="2">
    <source>
        <dbReference type="Pfam" id="PF04984"/>
    </source>
</evidence>
<evidence type="ECO:0000259" key="3">
    <source>
        <dbReference type="Pfam" id="PF17481"/>
    </source>
</evidence>
<dbReference type="Gene3D" id="3.30.1490.360">
    <property type="match status" value="1"/>
</dbReference>
<feature type="domain" description="Tail sheath protein Gp18-like" evidence="5">
    <location>
        <begin position="35"/>
        <end position="95"/>
    </location>
</feature>
<name>A0A133ZGB4_9FIRM</name>